<evidence type="ECO:0000313" key="1">
    <source>
        <dbReference type="EMBL" id="SES27373.1"/>
    </source>
</evidence>
<dbReference type="AlphaFoldDB" id="A0A1H9W1J2"/>
<proteinExistence type="predicted"/>
<dbReference type="EMBL" id="FOGJ01000026">
    <property type="protein sequence ID" value="SES27373.1"/>
    <property type="molecule type" value="Genomic_DNA"/>
</dbReference>
<reference evidence="1 2" key="1">
    <citation type="submission" date="2016-10" db="EMBL/GenBank/DDBJ databases">
        <authorList>
            <person name="de Groot N.N."/>
        </authorList>
    </citation>
    <scope>NUCLEOTIDE SEQUENCE [LARGE SCALE GENOMIC DNA]</scope>
    <source>
        <strain evidence="1 2">AR40</strain>
    </source>
</reference>
<organism evidence="1 2">
    <name type="scientific">Butyrivibrio fibrisolvens</name>
    <dbReference type="NCBI Taxonomy" id="831"/>
    <lineage>
        <taxon>Bacteria</taxon>
        <taxon>Bacillati</taxon>
        <taxon>Bacillota</taxon>
        <taxon>Clostridia</taxon>
        <taxon>Lachnospirales</taxon>
        <taxon>Lachnospiraceae</taxon>
        <taxon>Butyrivibrio</taxon>
    </lineage>
</organism>
<dbReference type="OrthoDB" id="5363652at2"/>
<name>A0A1H9W1J2_BUTFI</name>
<protein>
    <submittedName>
        <fullName evidence="1">Abortive infection bacteriophage resistance protein</fullName>
    </submittedName>
</protein>
<sequence length="312" mass="36587">MSKPYLPYGQQIQKLIHDKGLIINNINYAERMLTDIGYFSLIGGYKNLFINPMTRKYVGGTTFEDILALYHFDEELRTLTFSYLIKVEQKIRQLISDSFCASFGESQIQYLSPTNYNQNSKFTNDVAKLINILDYHANKNTEKSYLVHQRKVYGNVPLWVTTKILTFGQLSKFYGLLQHRQQSMISKAYSNVSEKALGQYLGCLTLFRNVCAHNERLFSHNLVQREFPDTPIHKKMNLPMTGSMYTVGKRDYFGLVIAFRYLLRKDEFLLYKKSLKKLINQYCKKSHRLTKTDLLKHMGLPTDWENITRYKI</sequence>
<gene>
    <name evidence="1" type="ORF">SAMN04487884_12629</name>
</gene>
<dbReference type="InterPro" id="IPR011664">
    <property type="entry name" value="Abi_system_AbiD/AbiF-like"/>
</dbReference>
<evidence type="ECO:0000313" key="2">
    <source>
        <dbReference type="Proteomes" id="UP000182584"/>
    </source>
</evidence>
<dbReference type="Pfam" id="PF07751">
    <property type="entry name" value="Abi_2"/>
    <property type="match status" value="1"/>
</dbReference>
<accession>A0A1H9W1J2</accession>
<dbReference type="Proteomes" id="UP000182584">
    <property type="component" value="Unassembled WGS sequence"/>
</dbReference>